<dbReference type="Proteomes" id="UP000663193">
    <property type="component" value="Chromosome 3"/>
</dbReference>
<sequence length="126" mass="14018">MPSKLAMDVLFSKHICLSRTTAFRGHATRSTRKLGDLQSDPSYHDDQWYAPEFISCKSSDYAHIQLRGMRRDSSVCDLGSRWRLGPRMLSTAPSSISTVPSTRVRRRAQKSRAFTAGCAPTGVIVA</sequence>
<evidence type="ECO:0000313" key="2">
    <source>
        <dbReference type="Proteomes" id="UP000663193"/>
    </source>
</evidence>
<dbReference type="EMBL" id="CP069025">
    <property type="protein sequence ID" value="QRC93593.1"/>
    <property type="molecule type" value="Genomic_DNA"/>
</dbReference>
<accession>A0A7U2EUZ7</accession>
<organism evidence="1 2">
    <name type="scientific">Phaeosphaeria nodorum (strain SN15 / ATCC MYA-4574 / FGSC 10173)</name>
    <name type="common">Glume blotch fungus</name>
    <name type="synonym">Parastagonospora nodorum</name>
    <dbReference type="NCBI Taxonomy" id="321614"/>
    <lineage>
        <taxon>Eukaryota</taxon>
        <taxon>Fungi</taxon>
        <taxon>Dikarya</taxon>
        <taxon>Ascomycota</taxon>
        <taxon>Pezizomycotina</taxon>
        <taxon>Dothideomycetes</taxon>
        <taxon>Pleosporomycetidae</taxon>
        <taxon>Pleosporales</taxon>
        <taxon>Pleosporineae</taxon>
        <taxon>Phaeosphaeriaceae</taxon>
        <taxon>Parastagonospora</taxon>
    </lineage>
</organism>
<protein>
    <submittedName>
        <fullName evidence="1">Uncharacterized protein</fullName>
    </submittedName>
</protein>
<reference evidence="2" key="1">
    <citation type="journal article" date="2021" name="BMC Genomics">
        <title>Chromosome-level genome assembly and manually-curated proteome of model necrotroph Parastagonospora nodorum Sn15 reveals a genome-wide trove of candidate effector homologs, and redundancy of virulence-related functions within an accessory chromosome.</title>
        <authorList>
            <person name="Bertazzoni S."/>
            <person name="Jones D.A.B."/>
            <person name="Phan H.T."/>
            <person name="Tan K.-C."/>
            <person name="Hane J.K."/>
        </authorList>
    </citation>
    <scope>NUCLEOTIDE SEQUENCE [LARGE SCALE GENOMIC DNA]</scope>
    <source>
        <strain evidence="2">SN15 / ATCC MYA-4574 / FGSC 10173)</strain>
    </source>
</reference>
<proteinExistence type="predicted"/>
<keyword evidence="2" id="KW-1185">Reference proteome</keyword>
<dbReference type="AlphaFoldDB" id="A0A7U2EUZ7"/>
<gene>
    <name evidence="1" type="ORF">JI435_404130</name>
</gene>
<name>A0A7U2EUZ7_PHANO</name>
<dbReference type="VEuPathDB" id="FungiDB:JI435_404130"/>
<evidence type="ECO:0000313" key="1">
    <source>
        <dbReference type="EMBL" id="QRC93593.1"/>
    </source>
</evidence>